<protein>
    <submittedName>
        <fullName evidence="1">Uncharacterized protein</fullName>
    </submittedName>
</protein>
<dbReference type="OrthoDB" id="7679381at2"/>
<comment type="caution">
    <text evidence="1">The sequence shown here is derived from an EMBL/GenBank/DDBJ whole genome shotgun (WGS) entry which is preliminary data.</text>
</comment>
<organism evidence="1 2">
    <name type="scientific">Roseicella aquatilis</name>
    <dbReference type="NCBI Taxonomy" id="2527868"/>
    <lineage>
        <taxon>Bacteria</taxon>
        <taxon>Pseudomonadati</taxon>
        <taxon>Pseudomonadota</taxon>
        <taxon>Alphaproteobacteria</taxon>
        <taxon>Acetobacterales</taxon>
        <taxon>Roseomonadaceae</taxon>
        <taxon>Roseicella</taxon>
    </lineage>
</organism>
<sequence length="81" mass="8713">MPKHRRRMLMPDAVDAALEAAEACRRAAMDVMRQAPIGGPVYQAASAVMDALDGLAEALTGDRERFWAKPHSTTPHSAPNG</sequence>
<keyword evidence="2" id="KW-1185">Reference proteome</keyword>
<accession>A0A4R4DKT4</accession>
<dbReference type="Proteomes" id="UP000295023">
    <property type="component" value="Unassembled WGS sequence"/>
</dbReference>
<evidence type="ECO:0000313" key="2">
    <source>
        <dbReference type="Proteomes" id="UP000295023"/>
    </source>
</evidence>
<reference evidence="1 2" key="1">
    <citation type="submission" date="2019-03" db="EMBL/GenBank/DDBJ databases">
        <title>Paracraurococcus aquatilis NE82 genome sequence.</title>
        <authorList>
            <person name="Zhao Y."/>
            <person name="Du Z."/>
        </authorList>
    </citation>
    <scope>NUCLEOTIDE SEQUENCE [LARGE SCALE GENOMIC DNA]</scope>
    <source>
        <strain evidence="1 2">NE82</strain>
    </source>
</reference>
<dbReference type="EMBL" id="SKBM01000011">
    <property type="protein sequence ID" value="TCZ61092.1"/>
    <property type="molecule type" value="Genomic_DNA"/>
</dbReference>
<name>A0A4R4DKT4_9PROT</name>
<dbReference type="RefSeq" id="WP_132289738.1">
    <property type="nucleotide sequence ID" value="NZ_SKBM01000011.1"/>
</dbReference>
<dbReference type="AlphaFoldDB" id="A0A4R4DKT4"/>
<evidence type="ECO:0000313" key="1">
    <source>
        <dbReference type="EMBL" id="TCZ61092.1"/>
    </source>
</evidence>
<gene>
    <name evidence="1" type="ORF">EXY23_13250</name>
</gene>
<proteinExistence type="predicted"/>